<dbReference type="CDD" id="cd07377">
    <property type="entry name" value="WHTH_GntR"/>
    <property type="match status" value="1"/>
</dbReference>
<evidence type="ECO:0000256" key="1">
    <source>
        <dbReference type="ARBA" id="ARBA00022898"/>
    </source>
</evidence>
<dbReference type="SUPFAM" id="SSF46785">
    <property type="entry name" value="Winged helix' DNA-binding domain"/>
    <property type="match status" value="1"/>
</dbReference>
<gene>
    <name evidence="6" type="ORF">CFSAN001627_15638</name>
</gene>
<dbReference type="SMART" id="SM00345">
    <property type="entry name" value="HTH_GNTR"/>
    <property type="match status" value="1"/>
</dbReference>
<dbReference type="InterPro" id="IPR036390">
    <property type="entry name" value="WH_DNA-bd_sf"/>
</dbReference>
<organism evidence="6 7">
    <name type="scientific">Clostridium botulinum CFSAN001627</name>
    <dbReference type="NCBI Taxonomy" id="1232189"/>
    <lineage>
        <taxon>Bacteria</taxon>
        <taxon>Bacillati</taxon>
        <taxon>Bacillota</taxon>
        <taxon>Clostridia</taxon>
        <taxon>Eubacteriales</taxon>
        <taxon>Clostridiaceae</taxon>
        <taxon>Clostridium</taxon>
    </lineage>
</organism>
<evidence type="ECO:0000256" key="3">
    <source>
        <dbReference type="ARBA" id="ARBA00023125"/>
    </source>
</evidence>
<keyword evidence="4" id="KW-0804">Transcription</keyword>
<dbReference type="AlphaFoldDB" id="M1ZVI9"/>
<dbReference type="PROSITE" id="PS50949">
    <property type="entry name" value="HTH_GNTR"/>
    <property type="match status" value="1"/>
</dbReference>
<name>M1ZVI9_CLOBO</name>
<evidence type="ECO:0000256" key="4">
    <source>
        <dbReference type="ARBA" id="ARBA00023163"/>
    </source>
</evidence>
<feature type="non-terminal residue" evidence="6">
    <location>
        <position position="1"/>
    </location>
</feature>
<reference evidence="6 7" key="2">
    <citation type="submission" date="2013-03" db="EMBL/GenBank/DDBJ databases">
        <title>Diversity in Clostridium botulinum.</title>
        <authorList>
            <person name="Timme R.E."/>
            <person name="Allard M."/>
            <person name="Luo Y."/>
            <person name="Strain E."/>
            <person name="Gonzalez-Escalona N."/>
            <person name="Brown E."/>
        </authorList>
    </citation>
    <scope>NUCLEOTIDE SEQUENCE [LARGE SCALE GENOMIC DNA]</scope>
    <source>
        <strain evidence="6 7">CFSAN001627</strain>
    </source>
</reference>
<dbReference type="Proteomes" id="UP000011944">
    <property type="component" value="Unassembled WGS sequence"/>
</dbReference>
<dbReference type="InterPro" id="IPR051446">
    <property type="entry name" value="HTH_trans_reg/aminotransferase"/>
</dbReference>
<evidence type="ECO:0000313" key="7">
    <source>
        <dbReference type="Proteomes" id="UP000011944"/>
    </source>
</evidence>
<dbReference type="PRINTS" id="PR00035">
    <property type="entry name" value="HTHGNTR"/>
</dbReference>
<dbReference type="InterPro" id="IPR036388">
    <property type="entry name" value="WH-like_DNA-bd_sf"/>
</dbReference>
<evidence type="ECO:0000259" key="5">
    <source>
        <dbReference type="PROSITE" id="PS50949"/>
    </source>
</evidence>
<dbReference type="Gene3D" id="1.10.10.10">
    <property type="entry name" value="Winged helix-like DNA-binding domain superfamily/Winged helix DNA-binding domain"/>
    <property type="match status" value="1"/>
</dbReference>
<evidence type="ECO:0000313" key="6">
    <source>
        <dbReference type="EMBL" id="EKN41049.1"/>
    </source>
</evidence>
<evidence type="ECO:0000256" key="2">
    <source>
        <dbReference type="ARBA" id="ARBA00023015"/>
    </source>
</evidence>
<dbReference type="InterPro" id="IPR000524">
    <property type="entry name" value="Tscrpt_reg_HTH_GntR"/>
</dbReference>
<keyword evidence="3" id="KW-0238">DNA-binding</keyword>
<keyword evidence="1" id="KW-0663">Pyridoxal phosphate</keyword>
<dbReference type="PANTHER" id="PTHR46577">
    <property type="entry name" value="HTH-TYPE TRANSCRIPTIONAL REGULATORY PROTEIN GABR"/>
    <property type="match status" value="1"/>
</dbReference>
<dbReference type="GO" id="GO:0003700">
    <property type="term" value="F:DNA-binding transcription factor activity"/>
    <property type="evidence" value="ECO:0007669"/>
    <property type="project" value="InterPro"/>
</dbReference>
<dbReference type="GO" id="GO:0003677">
    <property type="term" value="F:DNA binding"/>
    <property type="evidence" value="ECO:0007669"/>
    <property type="project" value="UniProtKB-KW"/>
</dbReference>
<comment type="caution">
    <text evidence="6">The sequence shown here is derived from an EMBL/GenBank/DDBJ whole genome shotgun (WGS) entry which is preliminary data.</text>
</comment>
<protein>
    <submittedName>
        <fullName evidence="6">GntR family transcriptional regulator</fullName>
    </submittedName>
</protein>
<dbReference type="EMBL" id="AMXI01000957">
    <property type="protein sequence ID" value="EKN41049.1"/>
    <property type="molecule type" value="Genomic_DNA"/>
</dbReference>
<dbReference type="PANTHER" id="PTHR46577:SF1">
    <property type="entry name" value="HTH-TYPE TRANSCRIPTIONAL REGULATORY PROTEIN GABR"/>
    <property type="match status" value="1"/>
</dbReference>
<sequence>QISDYIKSMILKGMIRKDEKLPSTRELASMLKVSRNTIISAYEFLEDDGFIYIKKVREPLFLM</sequence>
<accession>M1ZVI9</accession>
<reference evidence="6 7" key="1">
    <citation type="submission" date="2012-10" db="EMBL/GenBank/DDBJ databases">
        <authorList>
            <person name="Strain E.A."/>
            <person name="Brown E."/>
            <person name="Allard M.W."/>
            <person name="Gonzalez-Escalona N."/>
            <person name="Timme R."/>
        </authorList>
    </citation>
    <scope>NUCLEOTIDE SEQUENCE [LARGE SCALE GENOMIC DNA]</scope>
    <source>
        <strain evidence="6 7">CFSAN001627</strain>
    </source>
</reference>
<feature type="domain" description="HTH gntR-type" evidence="5">
    <location>
        <begin position="1"/>
        <end position="63"/>
    </location>
</feature>
<proteinExistence type="predicted"/>
<dbReference type="PATRIC" id="fig|1232189.3.peg.2455"/>
<keyword evidence="2" id="KW-0805">Transcription regulation</keyword>
<dbReference type="Pfam" id="PF00392">
    <property type="entry name" value="GntR"/>
    <property type="match status" value="1"/>
</dbReference>